<comment type="caution">
    <text evidence="1">The sequence shown here is derived from an EMBL/GenBank/DDBJ whole genome shotgun (WGS) entry which is preliminary data.</text>
</comment>
<dbReference type="OrthoDB" id="9795156at2"/>
<gene>
    <name evidence="1" type="ORF">CLV89_10387</name>
</gene>
<sequence>MRHFDEIFAIPVARHCDPAVLKGRLAQPMSQITARPKDRWRPVVSLCAVNAGCDRQVTDPPAAIKEPMQILQDACASWAAQSDQSLHRGSRVRAFSV</sequence>
<reference evidence="1 2" key="1">
    <citation type="submission" date="2018-03" db="EMBL/GenBank/DDBJ databases">
        <title>Genomic Encyclopedia of Archaeal and Bacterial Type Strains, Phase II (KMG-II): from individual species to whole genera.</title>
        <authorList>
            <person name="Goeker M."/>
        </authorList>
    </citation>
    <scope>NUCLEOTIDE SEQUENCE [LARGE SCALE GENOMIC DNA]</scope>
    <source>
        <strain evidence="1 2">DSM 25328</strain>
    </source>
</reference>
<accession>A0A2T1AJJ9</accession>
<name>A0A2T1AJJ9_TRISK</name>
<dbReference type="RefSeq" id="WP_106162815.1">
    <property type="nucleotide sequence ID" value="NZ_PVUF01000003.1"/>
</dbReference>
<dbReference type="AlphaFoldDB" id="A0A2T1AJJ9"/>
<protein>
    <submittedName>
        <fullName evidence="1">Uncharacterized protein</fullName>
    </submittedName>
</protein>
<proteinExistence type="predicted"/>
<evidence type="ECO:0000313" key="1">
    <source>
        <dbReference type="EMBL" id="PRZ48776.1"/>
    </source>
</evidence>
<dbReference type="EMBL" id="PVUF01000003">
    <property type="protein sequence ID" value="PRZ48776.1"/>
    <property type="molecule type" value="Genomic_DNA"/>
</dbReference>
<evidence type="ECO:0000313" key="2">
    <source>
        <dbReference type="Proteomes" id="UP000237718"/>
    </source>
</evidence>
<organism evidence="1 2">
    <name type="scientific">Tritonibacter scottomollicae</name>
    <name type="common">Epibacterium scottomollicae</name>
    <dbReference type="NCBI Taxonomy" id="483013"/>
    <lineage>
        <taxon>Bacteria</taxon>
        <taxon>Pseudomonadati</taxon>
        <taxon>Pseudomonadota</taxon>
        <taxon>Alphaproteobacteria</taxon>
        <taxon>Rhodobacterales</taxon>
        <taxon>Paracoccaceae</taxon>
        <taxon>Tritonibacter</taxon>
    </lineage>
</organism>
<dbReference type="Proteomes" id="UP000237718">
    <property type="component" value="Unassembled WGS sequence"/>
</dbReference>